<evidence type="ECO:0000256" key="5">
    <source>
        <dbReference type="ARBA" id="ARBA00022801"/>
    </source>
</evidence>
<protein>
    <recommendedName>
        <fullName evidence="7">Dipeptidyl-peptidase</fullName>
        <ecNumber evidence="7">3.4.14.-</ecNumber>
    </recommendedName>
</protein>
<keyword evidence="2 7" id="KW-0031">Aminopeptidase</keyword>
<evidence type="ECO:0000256" key="3">
    <source>
        <dbReference type="ARBA" id="ARBA00022670"/>
    </source>
</evidence>
<dbReference type="Gene3D" id="2.40.10.10">
    <property type="entry name" value="Trypsin-like serine proteases"/>
    <property type="match status" value="1"/>
</dbReference>
<feature type="chain" id="PRO_5039742399" description="Dipeptidyl-peptidase" evidence="7">
    <location>
        <begin position="28"/>
        <end position="726"/>
    </location>
</feature>
<evidence type="ECO:0000256" key="7">
    <source>
        <dbReference type="RuleBase" id="RU366067"/>
    </source>
</evidence>
<feature type="signal peptide" evidence="7">
    <location>
        <begin position="1"/>
        <end position="27"/>
    </location>
</feature>
<comment type="function">
    <text evidence="7">Catalyzes the removal of dipeptides from the N-terminus of oligopeptides.</text>
</comment>
<sequence length="726" mass="81408">MEIKRLRLIMATAALPVLASASFTASADEGMWLPSLISERIGDMQEKGFRLSAEDIYSINQASLKDAVVLFGRGCTGEVISPEGLLLTNHHCGYGQIQKHSSVEHDYLRDGFWAMSRNEELPNEGLTVSFLERMEDVTGRILDGYSADMTEQQRDSVVKANSGALIEEATSEGKGLRATVEALYYGNQYFLFLYREYSDIRLVGAPPSAVGKFGGDTDNWIWPRHTGDFSIFRIYADKDNNPASYSPDNVPYTPKKFFRISLEGVHEGDFTFIYGFPGSTREYIMSEGVRYISEVSDPAKIALRTERLGIQKKYMDQSQAVRIQYSSKNASVANAWKKWQGESGGIRRLGTVAAKKAYEARFAEWAEGTVYENILPQLDSLYEALEPYMFALEYYTESAGTVELSSFAMKVSRMMKDSLADTCATQQQRDSAAASFAMELAAAARSFYKDYYMPIDKESFIAVMESFGRDISDGFKPQCFKDALAKYGSVSGWADVIFGESLFTDSTRVLALTAADTAAVSNDPATRFAREFRGWYTTDIYPVCQRLNREITLLYREYMRGQMEFEPGKAFYPDANLTLRVAYGKVMGYSPADGVYYEPQSTLEGIMEKDNPEIFDYNIPQRLRDIYAAKDYGRWAITDSKGNTTVPVCFIATNHTSGGNSGSPVINADGDLMGINFDRVWEGTMSDIVFDPDYCRNICLDIRYVLFIIDKVAGADHLLDEMVFAE</sequence>
<dbReference type="InterPro" id="IPR043504">
    <property type="entry name" value="Peptidase_S1_PA_chymotrypsin"/>
</dbReference>
<keyword evidence="4 7" id="KW-0732">Signal</keyword>
<evidence type="ECO:0000256" key="6">
    <source>
        <dbReference type="ARBA" id="ARBA00022825"/>
    </source>
</evidence>
<dbReference type="InterPro" id="IPR009003">
    <property type="entry name" value="Peptidase_S1_PA"/>
</dbReference>
<organism evidence="8 9">
    <name type="scientific">Candidatus Cryptobacteroides excrementipullorum</name>
    <dbReference type="NCBI Taxonomy" id="2840761"/>
    <lineage>
        <taxon>Bacteria</taxon>
        <taxon>Pseudomonadati</taxon>
        <taxon>Bacteroidota</taxon>
        <taxon>Bacteroidia</taxon>
        <taxon>Bacteroidales</taxon>
        <taxon>Candidatus Cryptobacteroides</taxon>
    </lineage>
</organism>
<dbReference type="GO" id="GO:0006508">
    <property type="term" value="P:proteolysis"/>
    <property type="evidence" value="ECO:0007669"/>
    <property type="project" value="UniProtKB-KW"/>
</dbReference>
<evidence type="ECO:0000256" key="1">
    <source>
        <dbReference type="ARBA" id="ARBA00010491"/>
    </source>
</evidence>
<dbReference type="GO" id="GO:0070009">
    <property type="term" value="F:serine-type aminopeptidase activity"/>
    <property type="evidence" value="ECO:0007669"/>
    <property type="project" value="UniProtKB-UniRule"/>
</dbReference>
<evidence type="ECO:0000313" key="9">
    <source>
        <dbReference type="Proteomes" id="UP000823771"/>
    </source>
</evidence>
<dbReference type="PANTHER" id="PTHR38469">
    <property type="entry name" value="PERIPLASMIC PEPTIDASE SUBFAMILY S1B"/>
    <property type="match status" value="1"/>
</dbReference>
<evidence type="ECO:0000256" key="2">
    <source>
        <dbReference type="ARBA" id="ARBA00022438"/>
    </source>
</evidence>
<proteinExistence type="inferred from homology"/>
<name>A0A9D9NL07_9BACT</name>
<dbReference type="InterPro" id="IPR019500">
    <property type="entry name" value="Pep_S46"/>
</dbReference>
<evidence type="ECO:0000256" key="4">
    <source>
        <dbReference type="ARBA" id="ARBA00022729"/>
    </source>
</evidence>
<evidence type="ECO:0000313" key="8">
    <source>
        <dbReference type="EMBL" id="MBO8477335.1"/>
    </source>
</evidence>
<dbReference type="AlphaFoldDB" id="A0A9D9NL07"/>
<keyword evidence="6 7" id="KW-0720">Serine protease</keyword>
<dbReference type="EC" id="3.4.14.-" evidence="7"/>
<keyword evidence="5 7" id="KW-0378">Hydrolase</keyword>
<keyword evidence="3 7" id="KW-0645">Protease</keyword>
<dbReference type="Proteomes" id="UP000823771">
    <property type="component" value="Unassembled WGS sequence"/>
</dbReference>
<dbReference type="Pfam" id="PF10459">
    <property type="entry name" value="Peptidase_S46"/>
    <property type="match status" value="1"/>
</dbReference>
<gene>
    <name evidence="8" type="ORF">IAB80_00285</name>
</gene>
<comment type="caution">
    <text evidence="8">The sequence shown here is derived from an EMBL/GenBank/DDBJ whole genome shotgun (WGS) entry which is preliminary data.</text>
</comment>
<dbReference type="PANTHER" id="PTHR38469:SF1">
    <property type="entry name" value="PERIPLASMIC PEPTIDASE SUBFAMILY S1B"/>
    <property type="match status" value="1"/>
</dbReference>
<dbReference type="SUPFAM" id="SSF50494">
    <property type="entry name" value="Trypsin-like serine proteases"/>
    <property type="match status" value="1"/>
</dbReference>
<dbReference type="GO" id="GO:0043171">
    <property type="term" value="P:peptide catabolic process"/>
    <property type="evidence" value="ECO:0007669"/>
    <property type="project" value="UniProtKB-UniRule"/>
</dbReference>
<accession>A0A9D9NL07</accession>
<comment type="similarity">
    <text evidence="1 7">Belongs to the peptidase S46 family.</text>
</comment>
<dbReference type="GO" id="GO:0008239">
    <property type="term" value="F:dipeptidyl-peptidase activity"/>
    <property type="evidence" value="ECO:0007669"/>
    <property type="project" value="UniProtKB-UniRule"/>
</dbReference>
<dbReference type="EMBL" id="JADILZ010000004">
    <property type="protein sequence ID" value="MBO8477335.1"/>
    <property type="molecule type" value="Genomic_DNA"/>
</dbReference>
<reference evidence="8" key="1">
    <citation type="submission" date="2020-10" db="EMBL/GenBank/DDBJ databases">
        <authorList>
            <person name="Gilroy R."/>
        </authorList>
    </citation>
    <scope>NUCLEOTIDE SEQUENCE</scope>
    <source>
        <strain evidence="8">2478</strain>
    </source>
</reference>
<reference evidence="8" key="2">
    <citation type="journal article" date="2021" name="PeerJ">
        <title>Extensive microbial diversity within the chicken gut microbiome revealed by metagenomics and culture.</title>
        <authorList>
            <person name="Gilroy R."/>
            <person name="Ravi A."/>
            <person name="Getino M."/>
            <person name="Pursley I."/>
            <person name="Horton D.L."/>
            <person name="Alikhan N.F."/>
            <person name="Baker D."/>
            <person name="Gharbi K."/>
            <person name="Hall N."/>
            <person name="Watson M."/>
            <person name="Adriaenssens E.M."/>
            <person name="Foster-Nyarko E."/>
            <person name="Jarju S."/>
            <person name="Secka A."/>
            <person name="Antonio M."/>
            <person name="Oren A."/>
            <person name="Chaudhuri R.R."/>
            <person name="La Ragione R."/>
            <person name="Hildebrand F."/>
            <person name="Pallen M.J."/>
        </authorList>
    </citation>
    <scope>NUCLEOTIDE SEQUENCE</scope>
    <source>
        <strain evidence="8">2478</strain>
    </source>
</reference>